<protein>
    <recommendedName>
        <fullName evidence="10">CRISPR-associated endonuclease Cas1</fullName>
        <ecNumber evidence="10">3.1.-.-</ecNumber>
    </recommendedName>
</protein>
<keyword evidence="8 10" id="KW-0464">Manganese</keyword>
<comment type="caution">
    <text evidence="11">The sequence shown here is derived from an EMBL/GenBank/DDBJ whole genome shotgun (WGS) entry which is preliminary data.</text>
</comment>
<evidence type="ECO:0000256" key="9">
    <source>
        <dbReference type="ARBA" id="ARBA00038592"/>
    </source>
</evidence>
<dbReference type="GO" id="GO:0046872">
    <property type="term" value="F:metal ion binding"/>
    <property type="evidence" value="ECO:0007669"/>
    <property type="project" value="UniProtKB-UniRule"/>
</dbReference>
<comment type="cofactor">
    <cofactor evidence="10">
        <name>Mg(2+)</name>
        <dbReference type="ChEBI" id="CHEBI:18420"/>
    </cofactor>
    <cofactor evidence="10">
        <name>Mn(2+)</name>
        <dbReference type="ChEBI" id="CHEBI:29035"/>
    </cofactor>
</comment>
<evidence type="ECO:0000256" key="1">
    <source>
        <dbReference type="ARBA" id="ARBA00022722"/>
    </source>
</evidence>
<feature type="binding site" evidence="10">
    <location>
        <position position="172"/>
    </location>
    <ligand>
        <name>Mn(2+)</name>
        <dbReference type="ChEBI" id="CHEBI:29035"/>
    </ligand>
</feature>
<feature type="binding site" evidence="10">
    <location>
        <position position="237"/>
    </location>
    <ligand>
        <name>Mn(2+)</name>
        <dbReference type="ChEBI" id="CHEBI:29035"/>
    </ligand>
</feature>
<dbReference type="EMBL" id="JAAKYA010000018">
    <property type="protein sequence ID" value="NGO38517.1"/>
    <property type="molecule type" value="Genomic_DNA"/>
</dbReference>
<evidence type="ECO:0000313" key="11">
    <source>
        <dbReference type="EMBL" id="NGO38517.1"/>
    </source>
</evidence>
<dbReference type="GO" id="GO:0043571">
    <property type="term" value="P:maintenance of CRISPR repeat elements"/>
    <property type="evidence" value="ECO:0007669"/>
    <property type="project" value="UniProtKB-UniRule"/>
</dbReference>
<dbReference type="GO" id="GO:0051607">
    <property type="term" value="P:defense response to virus"/>
    <property type="evidence" value="ECO:0007669"/>
    <property type="project" value="UniProtKB-UniRule"/>
</dbReference>
<dbReference type="RefSeq" id="WP_165106039.1">
    <property type="nucleotide sequence ID" value="NZ_JAAKYA010000018.1"/>
</dbReference>
<dbReference type="EC" id="3.1.-.-" evidence="10"/>
<organism evidence="11 12">
    <name type="scientific">Limisphaera ngatamarikiensis</name>
    <dbReference type="NCBI Taxonomy" id="1324935"/>
    <lineage>
        <taxon>Bacteria</taxon>
        <taxon>Pseudomonadati</taxon>
        <taxon>Verrucomicrobiota</taxon>
        <taxon>Verrucomicrobiia</taxon>
        <taxon>Limisphaerales</taxon>
        <taxon>Limisphaeraceae</taxon>
        <taxon>Limisphaera</taxon>
    </lineage>
</organism>
<evidence type="ECO:0000256" key="8">
    <source>
        <dbReference type="ARBA" id="ARBA00023211"/>
    </source>
</evidence>
<dbReference type="Pfam" id="PF01867">
    <property type="entry name" value="Cas_Cas1"/>
    <property type="match status" value="1"/>
</dbReference>
<keyword evidence="7 10" id="KW-0238">DNA-binding</keyword>
<comment type="similarity">
    <text evidence="10">Belongs to the CRISPR-associated endonuclease Cas1 family.</text>
</comment>
<dbReference type="CDD" id="cd09634">
    <property type="entry name" value="Cas1_I-II-III"/>
    <property type="match status" value="1"/>
</dbReference>
<gene>
    <name evidence="10 11" type="primary">cas1</name>
    <name evidence="11" type="ORF">G4L39_03770</name>
</gene>
<keyword evidence="4 10" id="KW-0378">Hydrolase</keyword>
<evidence type="ECO:0000313" key="12">
    <source>
        <dbReference type="Proteomes" id="UP000477311"/>
    </source>
</evidence>
<keyword evidence="6 10" id="KW-0051">Antiviral defense</keyword>
<dbReference type="HAMAP" id="MF_01470">
    <property type="entry name" value="Cas1"/>
    <property type="match status" value="1"/>
</dbReference>
<keyword evidence="12" id="KW-1185">Reference proteome</keyword>
<dbReference type="NCBIfam" id="TIGR00287">
    <property type="entry name" value="cas1"/>
    <property type="match status" value="1"/>
</dbReference>
<dbReference type="Proteomes" id="UP000477311">
    <property type="component" value="Unassembled WGS sequence"/>
</dbReference>
<comment type="function">
    <text evidence="10">CRISPR (clustered regularly interspaced short palindromic repeat), is an adaptive immune system that provides protection against mobile genetic elements (viruses, transposable elements and conjugative plasmids). CRISPR clusters contain spacers, sequences complementary to antecedent mobile elements, and target invading nucleic acids. CRISPR clusters are transcribed and processed into CRISPR RNA (crRNA). Acts as a dsDNA endonuclease. Involved in the integration of spacer DNA into the CRISPR cassette.</text>
</comment>
<keyword evidence="5 10" id="KW-0460">Magnesium</keyword>
<keyword evidence="1 10" id="KW-0540">Nuclease</keyword>
<evidence type="ECO:0000256" key="10">
    <source>
        <dbReference type="HAMAP-Rule" id="MF_01470"/>
    </source>
</evidence>
<evidence type="ECO:0000256" key="5">
    <source>
        <dbReference type="ARBA" id="ARBA00022842"/>
    </source>
</evidence>
<dbReference type="GO" id="GO:0003677">
    <property type="term" value="F:DNA binding"/>
    <property type="evidence" value="ECO:0007669"/>
    <property type="project" value="UniProtKB-KW"/>
</dbReference>
<dbReference type="InterPro" id="IPR050646">
    <property type="entry name" value="Cas1"/>
</dbReference>
<comment type="subunit">
    <text evidence="9 10">Homodimer, forms a heterotetramer with a Cas2 homodimer.</text>
</comment>
<dbReference type="PANTHER" id="PTHR34353:SF2">
    <property type="entry name" value="CRISPR-ASSOCIATED ENDONUCLEASE CAS1 1"/>
    <property type="match status" value="1"/>
</dbReference>
<evidence type="ECO:0000256" key="3">
    <source>
        <dbReference type="ARBA" id="ARBA00022759"/>
    </source>
</evidence>
<sequence>MPTAILTQPGLHVRLTSQRLEVHGPHPETGEETLLRPIPLHDLERIVAGEDVHFTSPALAELLRRGIPIQIFSWEGRFLGGFLPALQPAGRTRLRQYQRILDPDFTLTVARRIVAAKLYNQRRVLQRLLANRTAAGSDDPALDNVRQTLDQLEQLFPPIRQSRSLDELRGFEGLATARYFQAWATFLPAEFPFERRSTRPPHNPVNACISFAATLLYSEATAFCHAHGLDPALGTLHLPDDGRWSLALDLIEPFRPALVEALALDLFSHKILNHSHFENRDGGCFLNPDGRRKFFLQYERRMEREFLSETVGHRTTLRQQLENQATLFKTALENPDAFEPFLIN</sequence>
<proteinExistence type="inferred from homology"/>
<dbReference type="InterPro" id="IPR002729">
    <property type="entry name" value="CRISPR-assoc_Cas1"/>
</dbReference>
<dbReference type="GO" id="GO:0004519">
    <property type="term" value="F:endonuclease activity"/>
    <property type="evidence" value="ECO:0007669"/>
    <property type="project" value="UniProtKB-UniRule"/>
</dbReference>
<dbReference type="InterPro" id="IPR042206">
    <property type="entry name" value="CRISPR-assoc_Cas1_C"/>
</dbReference>
<evidence type="ECO:0000256" key="2">
    <source>
        <dbReference type="ARBA" id="ARBA00022723"/>
    </source>
</evidence>
<feature type="binding site" evidence="10">
    <location>
        <position position="252"/>
    </location>
    <ligand>
        <name>Mn(2+)</name>
        <dbReference type="ChEBI" id="CHEBI:29035"/>
    </ligand>
</feature>
<dbReference type="InterPro" id="IPR042211">
    <property type="entry name" value="CRISPR-assoc_Cas1_N"/>
</dbReference>
<dbReference type="PANTHER" id="PTHR34353">
    <property type="entry name" value="CRISPR-ASSOCIATED ENDONUCLEASE CAS1 1"/>
    <property type="match status" value="1"/>
</dbReference>
<dbReference type="GO" id="GO:0016787">
    <property type="term" value="F:hydrolase activity"/>
    <property type="evidence" value="ECO:0007669"/>
    <property type="project" value="UniProtKB-KW"/>
</dbReference>
<dbReference type="Gene3D" id="1.20.120.920">
    <property type="entry name" value="CRISPR-associated endonuclease Cas1, C-terminal domain"/>
    <property type="match status" value="1"/>
</dbReference>
<evidence type="ECO:0000256" key="4">
    <source>
        <dbReference type="ARBA" id="ARBA00022801"/>
    </source>
</evidence>
<evidence type="ECO:0000256" key="6">
    <source>
        <dbReference type="ARBA" id="ARBA00023118"/>
    </source>
</evidence>
<keyword evidence="2 10" id="KW-0479">Metal-binding</keyword>
<dbReference type="Gene3D" id="3.100.10.20">
    <property type="entry name" value="CRISPR-associated endonuclease Cas1, N-terminal domain"/>
    <property type="match status" value="1"/>
</dbReference>
<accession>A0A6M1RM36</accession>
<dbReference type="AlphaFoldDB" id="A0A6M1RM36"/>
<evidence type="ECO:0000256" key="7">
    <source>
        <dbReference type="ARBA" id="ARBA00023125"/>
    </source>
</evidence>
<reference evidence="11 12" key="1">
    <citation type="submission" date="2020-02" db="EMBL/GenBank/DDBJ databases">
        <title>Draft genome sequence of Limisphaera ngatamarikiensis NGM72.4T, a thermophilic Verrucomicrobia grouped in subdivision 3.</title>
        <authorList>
            <person name="Carere C.R."/>
            <person name="Steen J."/>
            <person name="Hugenholtz P."/>
            <person name="Stott M.B."/>
        </authorList>
    </citation>
    <scope>NUCLEOTIDE SEQUENCE [LARGE SCALE GENOMIC DNA]</scope>
    <source>
        <strain evidence="11 12">NGM72.4</strain>
    </source>
</reference>
<name>A0A6M1RM36_9BACT</name>
<keyword evidence="3 10" id="KW-0255">Endonuclease</keyword>